<reference evidence="11" key="1">
    <citation type="journal article" date="2021" name="PeerJ">
        <title>Extensive microbial diversity within the chicken gut microbiome revealed by metagenomics and culture.</title>
        <authorList>
            <person name="Gilroy R."/>
            <person name="Ravi A."/>
            <person name="Getino M."/>
            <person name="Pursley I."/>
            <person name="Horton D.L."/>
            <person name="Alikhan N.F."/>
            <person name="Baker D."/>
            <person name="Gharbi K."/>
            <person name="Hall N."/>
            <person name="Watson M."/>
            <person name="Adriaenssens E.M."/>
            <person name="Foster-Nyarko E."/>
            <person name="Jarju S."/>
            <person name="Secka A."/>
            <person name="Antonio M."/>
            <person name="Oren A."/>
            <person name="Chaudhuri R.R."/>
            <person name="La Ragione R."/>
            <person name="Hildebrand F."/>
            <person name="Pallen M.J."/>
        </authorList>
    </citation>
    <scope>NUCLEOTIDE SEQUENCE</scope>
    <source>
        <strain evidence="11">ChiHejej3B27-3195</strain>
    </source>
</reference>
<feature type="binding site" evidence="10">
    <location>
        <position position="81"/>
    </location>
    <ligand>
        <name>Na(+)</name>
        <dbReference type="ChEBI" id="CHEBI:29101"/>
        <note>structural</note>
    </ligand>
</feature>
<gene>
    <name evidence="10" type="primary">fluC</name>
    <name evidence="10" type="synonym">crcB</name>
    <name evidence="11" type="ORF">H9871_00860</name>
</gene>
<protein>
    <recommendedName>
        <fullName evidence="10">Fluoride-specific ion channel FluC</fullName>
    </recommendedName>
</protein>
<reference evidence="11" key="2">
    <citation type="submission" date="2021-04" db="EMBL/GenBank/DDBJ databases">
        <authorList>
            <person name="Gilroy R."/>
        </authorList>
    </citation>
    <scope>NUCLEOTIDE SEQUENCE</scope>
    <source>
        <strain evidence="11">ChiHejej3B27-3195</strain>
    </source>
</reference>
<dbReference type="HAMAP" id="MF_00454">
    <property type="entry name" value="FluC"/>
    <property type="match status" value="1"/>
</dbReference>
<accession>A0A9D1S2G3</accession>
<comment type="caution">
    <text evidence="11">The sequence shown here is derived from an EMBL/GenBank/DDBJ whole genome shotgun (WGS) entry which is preliminary data.</text>
</comment>
<dbReference type="GO" id="GO:0005886">
    <property type="term" value="C:plasma membrane"/>
    <property type="evidence" value="ECO:0007669"/>
    <property type="project" value="UniProtKB-SubCell"/>
</dbReference>
<feature type="transmembrane region" description="Helical" evidence="10">
    <location>
        <begin position="109"/>
        <end position="130"/>
    </location>
</feature>
<keyword evidence="4 10" id="KW-1133">Transmembrane helix</keyword>
<evidence type="ECO:0000313" key="12">
    <source>
        <dbReference type="Proteomes" id="UP000824151"/>
    </source>
</evidence>
<evidence type="ECO:0000256" key="4">
    <source>
        <dbReference type="ARBA" id="ARBA00022989"/>
    </source>
</evidence>
<proteinExistence type="inferred from homology"/>
<evidence type="ECO:0000256" key="7">
    <source>
        <dbReference type="ARBA" id="ARBA00035120"/>
    </source>
</evidence>
<dbReference type="EMBL" id="DXGD01000033">
    <property type="protein sequence ID" value="HIW98672.1"/>
    <property type="molecule type" value="Genomic_DNA"/>
</dbReference>
<keyword evidence="2 10" id="KW-1003">Cell membrane</keyword>
<comment type="activity regulation">
    <text evidence="10">Na(+) is not transported, but it plays an essential structural role and its presence is essential for fluoride channel function.</text>
</comment>
<comment type="catalytic activity">
    <reaction evidence="8">
        <text>fluoride(in) = fluoride(out)</text>
        <dbReference type="Rhea" id="RHEA:76159"/>
        <dbReference type="ChEBI" id="CHEBI:17051"/>
    </reaction>
    <physiologicalReaction direction="left-to-right" evidence="8">
        <dbReference type="Rhea" id="RHEA:76160"/>
    </physiologicalReaction>
</comment>
<feature type="binding site" evidence="10">
    <location>
        <position position="84"/>
    </location>
    <ligand>
        <name>Na(+)</name>
        <dbReference type="ChEBI" id="CHEBI:29101"/>
        <note>structural</note>
    </ligand>
</feature>
<dbReference type="InterPro" id="IPR003691">
    <property type="entry name" value="FluC"/>
</dbReference>
<keyword evidence="6 10" id="KW-0407">Ion channel</keyword>
<evidence type="ECO:0000313" key="11">
    <source>
        <dbReference type="EMBL" id="HIW98672.1"/>
    </source>
</evidence>
<keyword evidence="5 10" id="KW-0472">Membrane</keyword>
<dbReference type="Proteomes" id="UP000824151">
    <property type="component" value="Unassembled WGS sequence"/>
</dbReference>
<keyword evidence="10" id="KW-0406">Ion transport</keyword>
<feature type="transmembrane region" description="Helical" evidence="10">
    <location>
        <begin position="61"/>
        <end position="89"/>
    </location>
</feature>
<sequence length="132" mass="13526">MPLTWPIILGIALGGALGAVVRLLLDRYLPFGILLANTLGCVILGFLFGEMSAVDPQTYELLGTGAVSPALLTILTFGLVGALSTFATVSLNAAQLWMSGRRIHAAGLWGLHLVCGFLAGAGGFALSAAWGG</sequence>
<organism evidence="11 12">
    <name type="scientific">Candidatus Nesterenkonia stercoripullorum</name>
    <dbReference type="NCBI Taxonomy" id="2838701"/>
    <lineage>
        <taxon>Bacteria</taxon>
        <taxon>Bacillati</taxon>
        <taxon>Actinomycetota</taxon>
        <taxon>Actinomycetes</taxon>
        <taxon>Micrococcales</taxon>
        <taxon>Micrococcaceae</taxon>
        <taxon>Nesterenkonia</taxon>
    </lineage>
</organism>
<keyword evidence="10" id="KW-0813">Transport</keyword>
<dbReference type="Pfam" id="PF02537">
    <property type="entry name" value="CRCB"/>
    <property type="match status" value="1"/>
</dbReference>
<comment type="subcellular location">
    <subcellularLocation>
        <location evidence="1 10">Cell membrane</location>
        <topology evidence="1 10">Multi-pass membrane protein</topology>
    </subcellularLocation>
</comment>
<dbReference type="AlphaFoldDB" id="A0A9D1S2G3"/>
<evidence type="ECO:0000256" key="3">
    <source>
        <dbReference type="ARBA" id="ARBA00022692"/>
    </source>
</evidence>
<dbReference type="GO" id="GO:0046872">
    <property type="term" value="F:metal ion binding"/>
    <property type="evidence" value="ECO:0007669"/>
    <property type="project" value="UniProtKB-KW"/>
</dbReference>
<evidence type="ECO:0000256" key="10">
    <source>
        <dbReference type="HAMAP-Rule" id="MF_00454"/>
    </source>
</evidence>
<comment type="function">
    <text evidence="9 10">Fluoride-specific ion channel. Important for reducing fluoride concentration in the cell, thus reducing its toxicity.</text>
</comment>
<evidence type="ECO:0000256" key="1">
    <source>
        <dbReference type="ARBA" id="ARBA00004651"/>
    </source>
</evidence>
<dbReference type="GO" id="GO:0140114">
    <property type="term" value="P:cellular detoxification of fluoride"/>
    <property type="evidence" value="ECO:0007669"/>
    <property type="project" value="UniProtKB-UniRule"/>
</dbReference>
<dbReference type="GO" id="GO:0062054">
    <property type="term" value="F:fluoride channel activity"/>
    <property type="evidence" value="ECO:0007669"/>
    <property type="project" value="UniProtKB-UniRule"/>
</dbReference>
<keyword evidence="3 10" id="KW-0812">Transmembrane</keyword>
<comment type="similarity">
    <text evidence="7 10">Belongs to the fluoride channel Fluc/FEX (TC 1.A.43) family.</text>
</comment>
<name>A0A9D1S2G3_9MICC</name>
<evidence type="ECO:0000256" key="5">
    <source>
        <dbReference type="ARBA" id="ARBA00023136"/>
    </source>
</evidence>
<feature type="transmembrane region" description="Helical" evidence="10">
    <location>
        <begin position="28"/>
        <end position="49"/>
    </location>
</feature>
<evidence type="ECO:0000256" key="2">
    <source>
        <dbReference type="ARBA" id="ARBA00022475"/>
    </source>
</evidence>
<keyword evidence="10" id="KW-0915">Sodium</keyword>
<evidence type="ECO:0000256" key="8">
    <source>
        <dbReference type="ARBA" id="ARBA00035585"/>
    </source>
</evidence>
<evidence type="ECO:0000256" key="6">
    <source>
        <dbReference type="ARBA" id="ARBA00023303"/>
    </source>
</evidence>
<evidence type="ECO:0000256" key="9">
    <source>
        <dbReference type="ARBA" id="ARBA00049940"/>
    </source>
</evidence>
<keyword evidence="10" id="KW-0479">Metal-binding</keyword>